<protein>
    <submittedName>
        <fullName evidence="2">Uncharacterized protein</fullName>
    </submittedName>
</protein>
<name>A0A8F2W3X9_CANAR</name>
<gene>
    <name evidence="2" type="ORF">CA7LBN_004190</name>
</gene>
<organism evidence="2">
    <name type="scientific">Candidozyma auris</name>
    <name type="common">Yeast</name>
    <name type="synonym">Candida auris</name>
    <dbReference type="NCBI Taxonomy" id="498019"/>
    <lineage>
        <taxon>Eukaryota</taxon>
        <taxon>Fungi</taxon>
        <taxon>Dikarya</taxon>
        <taxon>Ascomycota</taxon>
        <taxon>Saccharomycotina</taxon>
        <taxon>Pichiomycetes</taxon>
        <taxon>Metschnikowiaceae</taxon>
        <taxon>Candidozyma</taxon>
    </lineage>
</organism>
<reference evidence="2" key="1">
    <citation type="submission" date="2021-06" db="EMBL/GenBank/DDBJ databases">
        <title>Candida auris outbreak in lebanese hospital.</title>
        <authorList>
            <person name="Finianos M."/>
        </authorList>
    </citation>
    <scope>NUCLEOTIDE SEQUENCE</scope>
    <source>
        <strain evidence="2">CA7LBN</strain>
    </source>
</reference>
<accession>A0A8F2W3X9</accession>
<dbReference type="EMBL" id="CP076753">
    <property type="protein sequence ID" value="QWW25308.1"/>
    <property type="molecule type" value="Genomic_DNA"/>
</dbReference>
<sequence length="156" mass="17938">MGRRFSAGDVDRVKPWTLTREQTIDLMERRQEAAVMRYVRELATLGEENEWHVDVPRKRAKSAREGASGMAAKPGAVDFGKMNSAQIASVMQGEQTMMEIKLQSKVESLRAEKLRRRAAHASLHWFKKNYTNRQSPQGKDRERSWPMEQIGSSFED</sequence>
<feature type="region of interest" description="Disordered" evidence="1">
    <location>
        <begin position="55"/>
        <end position="77"/>
    </location>
</feature>
<dbReference type="AlphaFoldDB" id="A0A8F2W3X9"/>
<evidence type="ECO:0000313" key="2">
    <source>
        <dbReference type="EMBL" id="QWW25308.1"/>
    </source>
</evidence>
<evidence type="ECO:0000256" key="1">
    <source>
        <dbReference type="SAM" id="MobiDB-lite"/>
    </source>
</evidence>
<proteinExistence type="predicted"/>
<dbReference type="Proteomes" id="UP000825438">
    <property type="component" value="Chromosome V"/>
</dbReference>
<feature type="region of interest" description="Disordered" evidence="1">
    <location>
        <begin position="125"/>
        <end position="156"/>
    </location>
</feature>